<evidence type="ECO:0000313" key="3">
    <source>
        <dbReference type="EMBL" id="KAK2090558.1"/>
    </source>
</evidence>
<sequence length="118" mass="13933">MLLRVLPAVYEKQPQPINRHLTELLALMSHLEQPEQYHLLRLLHVAAKKKQLEVLGALLALCFSYIYHCHQHPTNVLEKKWLNRVKVQRSKEDKRQALTLDLATGAHQLYLLYKRQHL</sequence>
<evidence type="ECO:0000256" key="1">
    <source>
        <dbReference type="ARBA" id="ARBA00004184"/>
    </source>
</evidence>
<dbReference type="InterPro" id="IPR039888">
    <property type="entry name" value="Melted-like"/>
</dbReference>
<organism evidence="3 4">
    <name type="scientific">Saguinus oedipus</name>
    <name type="common">Cotton-top tamarin</name>
    <name type="synonym">Oedipomidas oedipus</name>
    <dbReference type="NCBI Taxonomy" id="9490"/>
    <lineage>
        <taxon>Eukaryota</taxon>
        <taxon>Metazoa</taxon>
        <taxon>Chordata</taxon>
        <taxon>Craniata</taxon>
        <taxon>Vertebrata</taxon>
        <taxon>Euteleostomi</taxon>
        <taxon>Mammalia</taxon>
        <taxon>Eutheria</taxon>
        <taxon>Euarchontoglires</taxon>
        <taxon>Primates</taxon>
        <taxon>Haplorrhini</taxon>
        <taxon>Platyrrhini</taxon>
        <taxon>Cebidae</taxon>
        <taxon>Callitrichinae</taxon>
        <taxon>Saguinus</taxon>
    </lineage>
</organism>
<accession>A0ABQ9U0H3</accession>
<dbReference type="PANTHER" id="PTHR21630:SF10">
    <property type="entry name" value="VENTRICULAR ZONE-EXPRESSED PH DOMAIN-CONTAINING PROTEIN HOMOLOG 1"/>
    <property type="match status" value="1"/>
</dbReference>
<keyword evidence="2" id="KW-0472">Membrane</keyword>
<keyword evidence="4" id="KW-1185">Reference proteome</keyword>
<reference evidence="3 4" key="1">
    <citation type="submission" date="2023-05" db="EMBL/GenBank/DDBJ databases">
        <title>B98-5 Cell Line De Novo Hybrid Assembly: An Optical Mapping Approach.</title>
        <authorList>
            <person name="Kananen K."/>
            <person name="Auerbach J.A."/>
            <person name="Kautto E."/>
            <person name="Blachly J.S."/>
        </authorList>
    </citation>
    <scope>NUCLEOTIDE SEQUENCE [LARGE SCALE GENOMIC DNA]</scope>
    <source>
        <strain evidence="3">B95-8</strain>
        <tissue evidence="3">Cell line</tissue>
    </source>
</reference>
<dbReference type="Proteomes" id="UP001266305">
    <property type="component" value="Unassembled WGS sequence"/>
</dbReference>
<evidence type="ECO:0000313" key="4">
    <source>
        <dbReference type="Proteomes" id="UP001266305"/>
    </source>
</evidence>
<dbReference type="PANTHER" id="PTHR21630">
    <property type="entry name" value="VEPH-A/MELTED"/>
    <property type="match status" value="1"/>
</dbReference>
<protein>
    <submittedName>
        <fullName evidence="3">Uncharacterized protein</fullName>
    </submittedName>
</protein>
<evidence type="ECO:0000256" key="2">
    <source>
        <dbReference type="ARBA" id="ARBA00023136"/>
    </source>
</evidence>
<gene>
    <name evidence="3" type="ORF">P7K49_031815</name>
</gene>
<name>A0ABQ9U0H3_SAGOE</name>
<dbReference type="EMBL" id="JASSZA010000017">
    <property type="protein sequence ID" value="KAK2090558.1"/>
    <property type="molecule type" value="Genomic_DNA"/>
</dbReference>
<proteinExistence type="predicted"/>
<comment type="subcellular location">
    <subcellularLocation>
        <location evidence="1">Endomembrane system</location>
        <topology evidence="1">Peripheral membrane protein</topology>
    </subcellularLocation>
</comment>
<comment type="caution">
    <text evidence="3">The sequence shown here is derived from an EMBL/GenBank/DDBJ whole genome shotgun (WGS) entry which is preliminary data.</text>
</comment>